<gene>
    <name evidence="2" type="ORF">H9808_04460</name>
</gene>
<dbReference type="AlphaFoldDB" id="A0A9D2G0V8"/>
<reference evidence="2" key="1">
    <citation type="journal article" date="2021" name="PeerJ">
        <title>Extensive microbial diversity within the chicken gut microbiome revealed by metagenomics and culture.</title>
        <authorList>
            <person name="Gilroy R."/>
            <person name="Ravi A."/>
            <person name="Getino M."/>
            <person name="Pursley I."/>
            <person name="Horton D.L."/>
            <person name="Alikhan N.F."/>
            <person name="Baker D."/>
            <person name="Gharbi K."/>
            <person name="Hall N."/>
            <person name="Watson M."/>
            <person name="Adriaenssens E.M."/>
            <person name="Foster-Nyarko E."/>
            <person name="Jarju S."/>
            <person name="Secka A."/>
            <person name="Antonio M."/>
            <person name="Oren A."/>
            <person name="Chaudhuri R.R."/>
            <person name="La Ragione R."/>
            <person name="Hildebrand F."/>
            <person name="Pallen M.J."/>
        </authorList>
    </citation>
    <scope>NUCLEOTIDE SEQUENCE</scope>
    <source>
        <strain evidence="2">CHK169-4300</strain>
    </source>
</reference>
<dbReference type="Gene3D" id="3.10.450.50">
    <property type="match status" value="1"/>
</dbReference>
<feature type="domain" description="DUF4440" evidence="1">
    <location>
        <begin position="6"/>
        <end position="106"/>
    </location>
</feature>
<evidence type="ECO:0000313" key="2">
    <source>
        <dbReference type="EMBL" id="HIZ70999.1"/>
    </source>
</evidence>
<accession>A0A9D2G0V8</accession>
<dbReference type="InterPro" id="IPR032710">
    <property type="entry name" value="NTF2-like_dom_sf"/>
</dbReference>
<reference evidence="2" key="2">
    <citation type="submission" date="2021-04" db="EMBL/GenBank/DDBJ databases">
        <authorList>
            <person name="Gilroy R."/>
        </authorList>
    </citation>
    <scope>NUCLEOTIDE SEQUENCE</scope>
    <source>
        <strain evidence="2">CHK169-4300</strain>
    </source>
</reference>
<comment type="caution">
    <text evidence="2">The sequence shown here is derived from an EMBL/GenBank/DDBJ whole genome shotgun (WGS) entry which is preliminary data.</text>
</comment>
<evidence type="ECO:0000259" key="1">
    <source>
        <dbReference type="Pfam" id="PF14534"/>
    </source>
</evidence>
<dbReference type="InterPro" id="IPR027843">
    <property type="entry name" value="DUF4440"/>
</dbReference>
<proteinExistence type="predicted"/>
<dbReference type="Pfam" id="PF14534">
    <property type="entry name" value="DUF4440"/>
    <property type="match status" value="1"/>
</dbReference>
<dbReference type="Proteomes" id="UP000824106">
    <property type="component" value="Unassembled WGS sequence"/>
</dbReference>
<sequence length="119" mass="13757">MEKVVEISDKIWKAIQKEETDVLIELVHPEAMFVHMGITLSRDDEINVIKERGIVYKEIDFQEKTIKEMESVVILLNKLKLTAVVNGEEVTNPFVVTEVYTKDGENLRLASLSYTRINY</sequence>
<organism evidence="2 3">
    <name type="scientific">Candidatus Atopostipes pullistercoris</name>
    <dbReference type="NCBI Taxonomy" id="2838467"/>
    <lineage>
        <taxon>Bacteria</taxon>
        <taxon>Bacillati</taxon>
        <taxon>Bacillota</taxon>
        <taxon>Bacilli</taxon>
        <taxon>Lactobacillales</taxon>
        <taxon>Carnobacteriaceae</taxon>
        <taxon>Atopostipes</taxon>
    </lineage>
</organism>
<name>A0A9D2G0V8_9LACT</name>
<protein>
    <submittedName>
        <fullName evidence="2">Nuclear transport factor 2 family protein</fullName>
    </submittedName>
</protein>
<dbReference type="EMBL" id="DXAZ01000061">
    <property type="protein sequence ID" value="HIZ70999.1"/>
    <property type="molecule type" value="Genomic_DNA"/>
</dbReference>
<evidence type="ECO:0000313" key="3">
    <source>
        <dbReference type="Proteomes" id="UP000824106"/>
    </source>
</evidence>
<dbReference type="SUPFAM" id="SSF54427">
    <property type="entry name" value="NTF2-like"/>
    <property type="match status" value="1"/>
</dbReference>